<dbReference type="AlphaFoldDB" id="A0AB39XRD7"/>
<evidence type="ECO:0008006" key="3">
    <source>
        <dbReference type="Google" id="ProtNLM"/>
    </source>
</evidence>
<dbReference type="RefSeq" id="WP_369725717.1">
    <property type="nucleotide sequence ID" value="NZ_CP165734.1"/>
</dbReference>
<feature type="transmembrane region" description="Helical" evidence="1">
    <location>
        <begin position="219"/>
        <end position="241"/>
    </location>
</feature>
<accession>A0AB39XRD7</accession>
<feature type="transmembrane region" description="Helical" evidence="1">
    <location>
        <begin position="321"/>
        <end position="343"/>
    </location>
</feature>
<evidence type="ECO:0000256" key="1">
    <source>
        <dbReference type="SAM" id="Phobius"/>
    </source>
</evidence>
<feature type="transmembrane region" description="Helical" evidence="1">
    <location>
        <begin position="43"/>
        <end position="64"/>
    </location>
</feature>
<keyword evidence="1" id="KW-0812">Transmembrane</keyword>
<feature type="transmembrane region" description="Helical" evidence="1">
    <location>
        <begin position="128"/>
        <end position="148"/>
    </location>
</feature>
<dbReference type="EMBL" id="CP165734">
    <property type="protein sequence ID" value="XDV60362.1"/>
    <property type="molecule type" value="Genomic_DNA"/>
</dbReference>
<feature type="transmembrane region" description="Helical" evidence="1">
    <location>
        <begin position="155"/>
        <end position="176"/>
    </location>
</feature>
<name>A0AB39XRD7_9BRAD</name>
<keyword evidence="1" id="KW-1133">Transmembrane helix</keyword>
<sequence>MSSGATIVRFRNLRRFRAVSGILLLSAAVIVTAGYRTPALSRGWLLAFAILSCLPIGSMILLLIHSLTGGRWGTVTAAMLRPSAALTAAVAIAFLPILATCSQLYPWAQDGSQIAQDVGRWYLNWGSYVLRAGLALGGWCVLGITFGLGKGGRLLAGLGLAFYGATITLVAVDWFLSVEPHYVATAFPAMIAIQQLAATLAFVALLTAPALDESAASDVGALLLAVLLGVVYLEFMTYLVAWYGDLPDKAAWYLKRSSPGWATTIVLAFAFGAALPFCILIVRKYRRSRYGLQSAGILVLLGTVLHFCWLIVPAFDQQGAVLIFGMGALVALAVSALLIGGALSPALEAQHGQ</sequence>
<dbReference type="PANTHER" id="PTHR43044">
    <property type="match status" value="1"/>
</dbReference>
<feature type="transmembrane region" description="Helical" evidence="1">
    <location>
        <begin position="261"/>
        <end position="282"/>
    </location>
</feature>
<proteinExistence type="predicted"/>
<dbReference type="PANTHER" id="PTHR43044:SF1">
    <property type="entry name" value="QUINOL:CYTOCHROME C OXIDOREDUCTASE QUINONE-BINDING SUBUNIT 2"/>
    <property type="match status" value="1"/>
</dbReference>
<organism evidence="2">
    <name type="scientific">Bradyrhizobium sp. LLZ17</name>
    <dbReference type="NCBI Taxonomy" id="3239388"/>
    <lineage>
        <taxon>Bacteria</taxon>
        <taxon>Pseudomonadati</taxon>
        <taxon>Pseudomonadota</taxon>
        <taxon>Alphaproteobacteria</taxon>
        <taxon>Hyphomicrobiales</taxon>
        <taxon>Nitrobacteraceae</taxon>
        <taxon>Bradyrhizobium</taxon>
    </lineage>
</organism>
<evidence type="ECO:0000313" key="2">
    <source>
        <dbReference type="EMBL" id="XDV60362.1"/>
    </source>
</evidence>
<gene>
    <name evidence="2" type="ORF">AB8Z38_14040</name>
</gene>
<feature type="transmembrane region" description="Helical" evidence="1">
    <location>
        <begin position="182"/>
        <end position="207"/>
    </location>
</feature>
<keyword evidence="1" id="KW-0472">Membrane</keyword>
<feature type="transmembrane region" description="Helical" evidence="1">
    <location>
        <begin position="85"/>
        <end position="108"/>
    </location>
</feature>
<protein>
    <recommendedName>
        <fullName evidence="3">Quinol:cytochrome c oxidoreductase quinone-binding subunit 2</fullName>
    </recommendedName>
</protein>
<feature type="transmembrane region" description="Helical" evidence="1">
    <location>
        <begin position="294"/>
        <end position="315"/>
    </location>
</feature>
<reference evidence="2" key="1">
    <citation type="submission" date="2024-08" db="EMBL/GenBank/DDBJ databases">
        <authorList>
            <person name="Chaddad Z."/>
            <person name="Lamrabet M."/>
            <person name="Bouhnik O."/>
            <person name="Alami S."/>
            <person name="Wipf D."/>
            <person name="Courty P.E."/>
            <person name="Missbah El Idrissi M."/>
        </authorList>
    </citation>
    <scope>NUCLEOTIDE SEQUENCE</scope>
    <source>
        <strain evidence="2">LLZ17</strain>
    </source>
</reference>